<dbReference type="OrthoDB" id="68488at2759"/>
<evidence type="ECO:0000313" key="3">
    <source>
        <dbReference type="Proteomes" id="UP001165083"/>
    </source>
</evidence>
<feature type="transmembrane region" description="Helical" evidence="1">
    <location>
        <begin position="514"/>
        <end position="533"/>
    </location>
</feature>
<reference evidence="2" key="1">
    <citation type="submission" date="2023-04" db="EMBL/GenBank/DDBJ databases">
        <title>Phytophthora lilii NBRC 32176.</title>
        <authorList>
            <person name="Ichikawa N."/>
            <person name="Sato H."/>
            <person name="Tonouchi N."/>
        </authorList>
    </citation>
    <scope>NUCLEOTIDE SEQUENCE</scope>
    <source>
        <strain evidence="2">NBRC 32176</strain>
    </source>
</reference>
<feature type="transmembrane region" description="Helical" evidence="1">
    <location>
        <begin position="485"/>
        <end position="502"/>
    </location>
</feature>
<proteinExistence type="predicted"/>
<protein>
    <submittedName>
        <fullName evidence="2">Unnamed protein product</fullName>
    </submittedName>
</protein>
<feature type="transmembrane region" description="Helical" evidence="1">
    <location>
        <begin position="374"/>
        <end position="397"/>
    </location>
</feature>
<evidence type="ECO:0000313" key="2">
    <source>
        <dbReference type="EMBL" id="GMF09918.1"/>
    </source>
</evidence>
<sequence>MIVSGSSVAHDVNSSEQRCRTRTHEWQQLLLRPDISKYLVFSKLRCLCIVSIALLATDIPRSGLGVQRLDEFYPRQVMPDTSIRFGPYNYPVRHIWRDGRNKTEIGIFHGLEGTNPVESANVWSYQYDTTSVGLRGAVELLNVAGYPDNLLYRGQFGKTNNQHGILGLNTTFFMLDDFVSAAKALLSANSTVPLPASLRFATKHNWVDRVHQYLIHFIKKKRIWSLHTLHIPIISRHTRSLKLCIPNRSATALLHPRFCSYSGLWKCEHPSNSSLLSVQLSERMDLRFQDLQRRYPDLALDVALISTHRPSMTSGTLSYTFFNCEEQEIVMLTRGRRCTDGTPGPSSTTPECTTVFVDDYRYERNLLQTNVVDWYIFIAIMRGSAQGYFWARLLLLYRTAFVITKYGELESLPWESRVLFAVSTVFKIPFQVIVYSSLLPVAGYVVALLLDGNFMDIFLDSYWSSLEGATNFEVMSFLNSAVTQMRTVWLMALLVDLVVLMARKPRDDSGETLPGIRGLIISFTSALTVVGPYKQTQFRNSEIVEVIRLPNIGQIADIVQSSPQWYFNESTYFFDDSITMLTVCIAAVVLIASTARLVVFLIRVDQGLVLMSTLNVPYGTESLWPTSSLSIRFNALTSCSPNQHELQRQASIAKVSPGALHDLVTASSSCFSNSKILPTPSMPIPSDIARAVNVFGFKSKLRPWRFCNRIQIGPSSKRSSQLSGGLRLRTTELHSILLLMNIAMMTDPWNYFWLRFIGVRLYLHRIRTCCLTNVCPDTSVKLVSYAVILPYSEDEMEERTGMSSNDFQLLDWASSRDIPMYILLQSG</sequence>
<keyword evidence="1" id="KW-0472">Membrane</keyword>
<feature type="transmembrane region" description="Helical" evidence="1">
    <location>
        <begin position="418"/>
        <end position="450"/>
    </location>
</feature>
<dbReference type="AlphaFoldDB" id="A0A9W6TEB4"/>
<feature type="transmembrane region" description="Helical" evidence="1">
    <location>
        <begin position="578"/>
        <end position="602"/>
    </location>
</feature>
<organism evidence="2 3">
    <name type="scientific">Phytophthora lilii</name>
    <dbReference type="NCBI Taxonomy" id="2077276"/>
    <lineage>
        <taxon>Eukaryota</taxon>
        <taxon>Sar</taxon>
        <taxon>Stramenopiles</taxon>
        <taxon>Oomycota</taxon>
        <taxon>Peronosporomycetes</taxon>
        <taxon>Peronosporales</taxon>
        <taxon>Peronosporaceae</taxon>
        <taxon>Phytophthora</taxon>
    </lineage>
</organism>
<name>A0A9W6TEB4_9STRA</name>
<evidence type="ECO:0000256" key="1">
    <source>
        <dbReference type="SAM" id="Phobius"/>
    </source>
</evidence>
<dbReference type="EMBL" id="BSXW01000024">
    <property type="protein sequence ID" value="GMF09918.1"/>
    <property type="molecule type" value="Genomic_DNA"/>
</dbReference>
<keyword evidence="1" id="KW-0812">Transmembrane</keyword>
<keyword evidence="3" id="KW-1185">Reference proteome</keyword>
<comment type="caution">
    <text evidence="2">The sequence shown here is derived from an EMBL/GenBank/DDBJ whole genome shotgun (WGS) entry which is preliminary data.</text>
</comment>
<dbReference type="Proteomes" id="UP001165083">
    <property type="component" value="Unassembled WGS sequence"/>
</dbReference>
<accession>A0A9W6TEB4</accession>
<gene>
    <name evidence="2" type="ORF">Plil01_000077900</name>
</gene>
<keyword evidence="1" id="KW-1133">Transmembrane helix</keyword>